<comment type="caution">
    <text evidence="1">The sequence shown here is derived from an EMBL/GenBank/DDBJ whole genome shotgun (WGS) entry which is preliminary data.</text>
</comment>
<gene>
    <name evidence="1" type="ORF">RchiOBHm_Chr5g0047131</name>
</gene>
<protein>
    <submittedName>
        <fullName evidence="1">Uncharacterized protein</fullName>
    </submittedName>
</protein>
<dbReference type="AlphaFoldDB" id="A0A2P6QEB4"/>
<sequence length="140" mass="16144">MTNVIRGDKLGLTREGAAWKLVPIVYDRWCLEGGDDHRYMLQRTETHSPPFSSFKPRTTVSDVWRARVGGNQWVPEGFPACLPRSEVITHEAPRADEASGDSVRVCQDGWTWVRRGVWVKRLPMELHLTWLSIPGTRWFQ</sequence>
<reference evidence="1 2" key="1">
    <citation type="journal article" date="2018" name="Nat. Genet.">
        <title>The Rosa genome provides new insights in the design of modern roses.</title>
        <authorList>
            <person name="Bendahmane M."/>
        </authorList>
    </citation>
    <scope>NUCLEOTIDE SEQUENCE [LARGE SCALE GENOMIC DNA]</scope>
    <source>
        <strain evidence="2">cv. Old Blush</strain>
    </source>
</reference>
<name>A0A2P6QEB4_ROSCH</name>
<dbReference type="EMBL" id="PDCK01000043">
    <property type="protein sequence ID" value="PRQ32506.1"/>
    <property type="molecule type" value="Genomic_DNA"/>
</dbReference>
<organism evidence="1 2">
    <name type="scientific">Rosa chinensis</name>
    <name type="common">China rose</name>
    <dbReference type="NCBI Taxonomy" id="74649"/>
    <lineage>
        <taxon>Eukaryota</taxon>
        <taxon>Viridiplantae</taxon>
        <taxon>Streptophyta</taxon>
        <taxon>Embryophyta</taxon>
        <taxon>Tracheophyta</taxon>
        <taxon>Spermatophyta</taxon>
        <taxon>Magnoliopsida</taxon>
        <taxon>eudicotyledons</taxon>
        <taxon>Gunneridae</taxon>
        <taxon>Pentapetalae</taxon>
        <taxon>rosids</taxon>
        <taxon>fabids</taxon>
        <taxon>Rosales</taxon>
        <taxon>Rosaceae</taxon>
        <taxon>Rosoideae</taxon>
        <taxon>Rosoideae incertae sedis</taxon>
        <taxon>Rosa</taxon>
    </lineage>
</organism>
<dbReference type="Gramene" id="PRQ32506">
    <property type="protein sequence ID" value="PRQ32506"/>
    <property type="gene ID" value="RchiOBHm_Chr5g0047131"/>
</dbReference>
<evidence type="ECO:0000313" key="2">
    <source>
        <dbReference type="Proteomes" id="UP000238479"/>
    </source>
</evidence>
<proteinExistence type="predicted"/>
<keyword evidence="2" id="KW-1185">Reference proteome</keyword>
<dbReference type="Proteomes" id="UP000238479">
    <property type="component" value="Chromosome 5"/>
</dbReference>
<accession>A0A2P6QEB4</accession>
<evidence type="ECO:0000313" key="1">
    <source>
        <dbReference type="EMBL" id="PRQ32506.1"/>
    </source>
</evidence>